<dbReference type="OrthoDB" id="2139374at2"/>
<proteinExistence type="predicted"/>
<keyword evidence="4" id="KW-1185">Reference proteome</keyword>
<sequence length="382" mass="42115">MKKTMKKFFALAASTLLFTGPVATTTMAQTTIDENVLTEIQEANKHFESVKWDGFIKVSAVSDNQTADMGQLNFNGTFNGIPLQGSFEGNVSSLFLGGQEIGLKAFYQNSTAYIGTMEGEAGSGINWTAYDFTTLEADMIKSFQDAYSQSSNVDPQKTTEFTSKYMDVTETDTDYVYTLKQDINAEEMWNDMDALVDLEKVKEDTIANMEEQSGEALDEESRAQLDKSFNSESLAKFLQMKPVIEVSYNKETKFISKLLMDLTVNMQDFMGEEELAENAESGMPQSFSVHVEMNFSEHNVPQEVTVPEEALAVEVQQPSSPEEAADELEDLGEDLESVEESAMDENAESGTEESAADETAADETAADETTADETVEETTAAE</sequence>
<evidence type="ECO:0000313" key="4">
    <source>
        <dbReference type="Proteomes" id="UP000189941"/>
    </source>
</evidence>
<evidence type="ECO:0000256" key="1">
    <source>
        <dbReference type="SAM" id="MobiDB-lite"/>
    </source>
</evidence>
<protein>
    <submittedName>
        <fullName evidence="3">Uncharacterized protein</fullName>
    </submittedName>
</protein>
<dbReference type="Proteomes" id="UP000189941">
    <property type="component" value="Unassembled WGS sequence"/>
</dbReference>
<dbReference type="EMBL" id="FUWO01000004">
    <property type="protein sequence ID" value="SJZ40690.1"/>
    <property type="molecule type" value="Genomic_DNA"/>
</dbReference>
<reference evidence="4" key="1">
    <citation type="submission" date="2017-02" db="EMBL/GenBank/DDBJ databases">
        <authorList>
            <person name="Varghese N."/>
            <person name="Submissions S."/>
        </authorList>
    </citation>
    <scope>NUCLEOTIDE SEQUENCE [LARGE SCALE GENOMIC DNA]</scope>
    <source>
        <strain evidence="4">DSM 15739</strain>
    </source>
</reference>
<evidence type="ECO:0000313" key="3">
    <source>
        <dbReference type="EMBL" id="SJZ40690.1"/>
    </source>
</evidence>
<keyword evidence="2" id="KW-0732">Signal</keyword>
<dbReference type="AlphaFoldDB" id="A0A1T4KE62"/>
<feature type="compositionally biased region" description="Acidic residues" evidence="1">
    <location>
        <begin position="323"/>
        <end position="376"/>
    </location>
</feature>
<gene>
    <name evidence="3" type="ORF">SAMN02746011_00710</name>
</gene>
<feature type="region of interest" description="Disordered" evidence="1">
    <location>
        <begin position="314"/>
        <end position="382"/>
    </location>
</feature>
<feature type="signal peptide" evidence="2">
    <location>
        <begin position="1"/>
        <end position="28"/>
    </location>
</feature>
<evidence type="ECO:0000256" key="2">
    <source>
        <dbReference type="SAM" id="SignalP"/>
    </source>
</evidence>
<feature type="chain" id="PRO_5012391282" evidence="2">
    <location>
        <begin position="29"/>
        <end position="382"/>
    </location>
</feature>
<dbReference type="RefSeq" id="WP_078755503.1">
    <property type="nucleotide sequence ID" value="NZ_FUWO01000004.1"/>
</dbReference>
<name>A0A1T4KE62_9LACT</name>
<accession>A0A1T4KE62</accession>
<organism evidence="3 4">
    <name type="scientific">Globicatella sulfidifaciens DSM 15739</name>
    <dbReference type="NCBI Taxonomy" id="1121925"/>
    <lineage>
        <taxon>Bacteria</taxon>
        <taxon>Bacillati</taxon>
        <taxon>Bacillota</taxon>
        <taxon>Bacilli</taxon>
        <taxon>Lactobacillales</taxon>
        <taxon>Aerococcaceae</taxon>
        <taxon>Globicatella</taxon>
    </lineage>
</organism>